<dbReference type="Pfam" id="PF05960">
    <property type="entry name" value="DUF885"/>
    <property type="match status" value="1"/>
</dbReference>
<protein>
    <recommendedName>
        <fullName evidence="4">DUF885 domain-containing protein</fullName>
    </recommendedName>
</protein>
<accession>A0AAV2S2J3</accession>
<evidence type="ECO:0000256" key="1">
    <source>
        <dbReference type="SAM" id="Phobius"/>
    </source>
</evidence>
<comment type="caution">
    <text evidence="2">The sequence shown here is derived from an EMBL/GenBank/DDBJ whole genome shotgun (WGS) entry which is preliminary data.</text>
</comment>
<dbReference type="Proteomes" id="UP001497623">
    <property type="component" value="Unassembled WGS sequence"/>
</dbReference>
<dbReference type="PANTHER" id="PTHR33361">
    <property type="entry name" value="GLR0591 PROTEIN"/>
    <property type="match status" value="1"/>
</dbReference>
<organism evidence="2 3">
    <name type="scientific">Meganyctiphanes norvegica</name>
    <name type="common">Northern krill</name>
    <name type="synonym">Thysanopoda norvegica</name>
    <dbReference type="NCBI Taxonomy" id="48144"/>
    <lineage>
        <taxon>Eukaryota</taxon>
        <taxon>Metazoa</taxon>
        <taxon>Ecdysozoa</taxon>
        <taxon>Arthropoda</taxon>
        <taxon>Crustacea</taxon>
        <taxon>Multicrustacea</taxon>
        <taxon>Malacostraca</taxon>
        <taxon>Eumalacostraca</taxon>
        <taxon>Eucarida</taxon>
        <taxon>Euphausiacea</taxon>
        <taxon>Euphausiidae</taxon>
        <taxon>Meganyctiphanes</taxon>
    </lineage>
</organism>
<feature type="transmembrane region" description="Helical" evidence="1">
    <location>
        <begin position="390"/>
        <end position="413"/>
    </location>
</feature>
<feature type="non-terminal residue" evidence="2">
    <location>
        <position position="1"/>
    </location>
</feature>
<sequence length="417" mass="47383">NSYLSSTRDEAGANSLPGGEDFYRACLRFHTSTNLFPQEIHNLGLTEVDRIRNEINKLTSDMGIETQSLSELASSLLVNKEQQFSSSQEFIAGFRDTIFNNLYPEMKHIVAQPPTHNLTIESTEDSKAPLTHYEPPSFDGSRPGIFYINSNLYQNHSRYEVTALAMHGTVPGHHLHDSYMRMNPATPDFRKFIDTTRVADVPAKLPLYSVFKEGWALYAEFLGEELGLYNDAYQRLGRLLLELFHSAMLVVDTGLHGLHWSRDEAIEYLTKHTAMSKPTIENEVNRYITFPGQAAAYKIGEIKIKELRQKAKNALGDLFSLSEFHNVVLQCTGPLSILEECVNFYIERTIPVLDDEELDYYDDKQDKDQNVEYNTDSTNSFKESKKNASATLNVTLLSNISIFLLVSILWSIVFPKL</sequence>
<keyword evidence="1" id="KW-0472">Membrane</keyword>
<dbReference type="InterPro" id="IPR010281">
    <property type="entry name" value="DUF885"/>
</dbReference>
<reference evidence="2 3" key="1">
    <citation type="submission" date="2024-05" db="EMBL/GenBank/DDBJ databases">
        <authorList>
            <person name="Wallberg A."/>
        </authorList>
    </citation>
    <scope>NUCLEOTIDE SEQUENCE [LARGE SCALE GENOMIC DNA]</scope>
</reference>
<keyword evidence="1" id="KW-1133">Transmembrane helix</keyword>
<name>A0AAV2S2J3_MEGNR</name>
<proteinExistence type="predicted"/>
<dbReference type="PANTHER" id="PTHR33361:SF2">
    <property type="entry name" value="DUF885 DOMAIN-CONTAINING PROTEIN"/>
    <property type="match status" value="1"/>
</dbReference>
<dbReference type="EMBL" id="CAXKWB010040936">
    <property type="protein sequence ID" value="CAL4155844.1"/>
    <property type="molecule type" value="Genomic_DNA"/>
</dbReference>
<keyword evidence="3" id="KW-1185">Reference proteome</keyword>
<dbReference type="AlphaFoldDB" id="A0AAV2S2J3"/>
<evidence type="ECO:0008006" key="4">
    <source>
        <dbReference type="Google" id="ProtNLM"/>
    </source>
</evidence>
<evidence type="ECO:0000313" key="2">
    <source>
        <dbReference type="EMBL" id="CAL4155844.1"/>
    </source>
</evidence>
<gene>
    <name evidence="2" type="ORF">MNOR_LOCUS31567</name>
</gene>
<keyword evidence="1" id="KW-0812">Transmembrane</keyword>
<evidence type="ECO:0000313" key="3">
    <source>
        <dbReference type="Proteomes" id="UP001497623"/>
    </source>
</evidence>